<accession>A0A1L9SQZ2</accession>
<dbReference type="EMBL" id="KV878337">
    <property type="protein sequence ID" value="OJJ49527.1"/>
    <property type="molecule type" value="Genomic_DNA"/>
</dbReference>
<reference evidence="2" key="1">
    <citation type="journal article" date="2017" name="Genome Biol.">
        <title>Comparative genomics reveals high biological diversity and specific adaptations in the industrially and medically important fungal genus Aspergillus.</title>
        <authorList>
            <person name="de Vries R.P."/>
            <person name="Riley R."/>
            <person name="Wiebenga A."/>
            <person name="Aguilar-Osorio G."/>
            <person name="Amillis S."/>
            <person name="Uchima C.A."/>
            <person name="Anderluh G."/>
            <person name="Asadollahi M."/>
            <person name="Askin M."/>
            <person name="Barry K."/>
            <person name="Battaglia E."/>
            <person name="Bayram O."/>
            <person name="Benocci T."/>
            <person name="Braus-Stromeyer S.A."/>
            <person name="Caldana C."/>
            <person name="Canovas D."/>
            <person name="Cerqueira G.C."/>
            <person name="Chen F."/>
            <person name="Chen W."/>
            <person name="Choi C."/>
            <person name="Clum A."/>
            <person name="Dos Santos R.A."/>
            <person name="Damasio A.R."/>
            <person name="Diallinas G."/>
            <person name="Emri T."/>
            <person name="Fekete E."/>
            <person name="Flipphi M."/>
            <person name="Freyberg S."/>
            <person name="Gallo A."/>
            <person name="Gournas C."/>
            <person name="Habgood R."/>
            <person name="Hainaut M."/>
            <person name="Harispe M.L."/>
            <person name="Henrissat B."/>
            <person name="Hilden K.S."/>
            <person name="Hope R."/>
            <person name="Hossain A."/>
            <person name="Karabika E."/>
            <person name="Karaffa L."/>
            <person name="Karanyi Z."/>
            <person name="Krasevec N."/>
            <person name="Kuo A."/>
            <person name="Kusch H."/>
            <person name="LaButti K."/>
            <person name="Lagendijk E.L."/>
            <person name="Lapidus A."/>
            <person name="Levasseur A."/>
            <person name="Lindquist E."/>
            <person name="Lipzen A."/>
            <person name="Logrieco A.F."/>
            <person name="MacCabe A."/>
            <person name="Maekelae M.R."/>
            <person name="Malavazi I."/>
            <person name="Melin P."/>
            <person name="Meyer V."/>
            <person name="Mielnichuk N."/>
            <person name="Miskei M."/>
            <person name="Molnar A.P."/>
            <person name="Mule G."/>
            <person name="Ngan C.Y."/>
            <person name="Orejas M."/>
            <person name="Orosz E."/>
            <person name="Ouedraogo J.P."/>
            <person name="Overkamp K.M."/>
            <person name="Park H.-S."/>
            <person name="Perrone G."/>
            <person name="Piumi F."/>
            <person name="Punt P.J."/>
            <person name="Ram A.F."/>
            <person name="Ramon A."/>
            <person name="Rauscher S."/>
            <person name="Record E."/>
            <person name="Riano-Pachon D.M."/>
            <person name="Robert V."/>
            <person name="Roehrig J."/>
            <person name="Ruller R."/>
            <person name="Salamov A."/>
            <person name="Salih N.S."/>
            <person name="Samson R.A."/>
            <person name="Sandor E."/>
            <person name="Sanguinetti M."/>
            <person name="Schuetze T."/>
            <person name="Sepcic K."/>
            <person name="Shelest E."/>
            <person name="Sherlock G."/>
            <person name="Sophianopoulou V."/>
            <person name="Squina F.M."/>
            <person name="Sun H."/>
            <person name="Susca A."/>
            <person name="Todd R.B."/>
            <person name="Tsang A."/>
            <person name="Unkles S.E."/>
            <person name="van de Wiele N."/>
            <person name="van Rossen-Uffink D."/>
            <person name="Oliveira J.V."/>
            <person name="Vesth T.C."/>
            <person name="Visser J."/>
            <person name="Yu J.-H."/>
            <person name="Zhou M."/>
            <person name="Andersen M.R."/>
            <person name="Archer D.B."/>
            <person name="Baker S.E."/>
            <person name="Benoit I."/>
            <person name="Brakhage A.A."/>
            <person name="Braus G.H."/>
            <person name="Fischer R."/>
            <person name="Frisvad J.C."/>
            <person name="Goldman G.H."/>
            <person name="Houbraken J."/>
            <person name="Oakley B."/>
            <person name="Pocsi I."/>
            <person name="Scazzocchio C."/>
            <person name="Seiboth B."/>
            <person name="vanKuyk P.A."/>
            <person name="Wortman J."/>
            <person name="Dyer P.S."/>
            <person name="Grigoriev I.V."/>
        </authorList>
    </citation>
    <scope>NUCLEOTIDE SEQUENCE [LARGE SCALE GENOMIC DNA]</scope>
    <source>
        <strain evidence="2">CBS 506.65</strain>
    </source>
</reference>
<sequence length="135" mass="15537">MRVAAQALELFTGQQGVIHAYRHLYRQGLKAIKYSTPARYALLNTLRSSFRSSAREELDPHKISNTLRFLQRATDVAGIEHKIVKNLMIVRYWEQPLVKKTLKTLDQTQLSEKGGNEHFNKTLILLNESLGMCLR</sequence>
<dbReference type="STRING" id="1073090.A0A1L9SQZ2"/>
<gene>
    <name evidence="1" type="ORF">ASPZODRAFT_128002</name>
</gene>
<evidence type="ECO:0000313" key="1">
    <source>
        <dbReference type="EMBL" id="OJJ49527.1"/>
    </source>
</evidence>
<dbReference type="AlphaFoldDB" id="A0A1L9SQZ2"/>
<organism evidence="1 2">
    <name type="scientific">Penicilliopsis zonata CBS 506.65</name>
    <dbReference type="NCBI Taxonomy" id="1073090"/>
    <lineage>
        <taxon>Eukaryota</taxon>
        <taxon>Fungi</taxon>
        <taxon>Dikarya</taxon>
        <taxon>Ascomycota</taxon>
        <taxon>Pezizomycotina</taxon>
        <taxon>Eurotiomycetes</taxon>
        <taxon>Eurotiomycetidae</taxon>
        <taxon>Eurotiales</taxon>
        <taxon>Aspergillaceae</taxon>
        <taxon>Penicilliopsis</taxon>
    </lineage>
</organism>
<dbReference type="RefSeq" id="XP_022584037.1">
    <property type="nucleotide sequence ID" value="XM_022721898.1"/>
</dbReference>
<dbReference type="VEuPathDB" id="FungiDB:ASPZODRAFT_128002"/>
<keyword evidence="2" id="KW-1185">Reference proteome</keyword>
<dbReference type="OrthoDB" id="4392610at2759"/>
<protein>
    <submittedName>
        <fullName evidence="1">Uncharacterized protein</fullName>
    </submittedName>
</protein>
<proteinExistence type="predicted"/>
<evidence type="ECO:0000313" key="2">
    <source>
        <dbReference type="Proteomes" id="UP000184188"/>
    </source>
</evidence>
<dbReference type="GeneID" id="34608363"/>
<name>A0A1L9SQZ2_9EURO</name>
<dbReference type="Proteomes" id="UP000184188">
    <property type="component" value="Unassembled WGS sequence"/>
</dbReference>